<protein>
    <submittedName>
        <fullName evidence="1">DUF1800 domain-containing protein</fullName>
    </submittedName>
</protein>
<dbReference type="AlphaFoldDB" id="A0A6B2NUX3"/>
<dbReference type="InterPro" id="IPR014917">
    <property type="entry name" value="DUF1800"/>
</dbReference>
<name>A0A6B2NUX3_9RHOB</name>
<accession>A0A6B2NUX3</accession>
<dbReference type="Pfam" id="PF08811">
    <property type="entry name" value="DUF1800"/>
    <property type="match status" value="1"/>
</dbReference>
<proteinExistence type="predicted"/>
<sequence length="460" mass="50921">MRFSPALAEIRFGFGLAPEISPPDTLPDMLARLAGPDLMADAYPIAPLAAFLPRIREQFLLRRAARKTEDQAERTRLTEEAKTLLRAANADHVRWSGQTFLRAIRTRDAFRERLVWFWADHFTAKGKTNLFLPAALPYVEEAIRPHVAGRFADLLKSAVKSPLMLHFLDQRYSIGPNSVAARDKDGPGGLNENLAREVLELHTLGVGGPYDQTDVRQLAELFTGMTFNLQQGFTFRDRMAEPGPETVLGRRYGGRGGVAGLDRLLDDLALHPATAAHIARKLATHFVSDQPDPALVEHVAARYRDTGGHLAEVYAALLEHPFSWQAEVGNVKPPADFMVSACRALAPPDLEVTFQTPREIRRMFLDPMALMGQPWTRPPGPDGWPEQDAAWITPQGLAVRLVWALEMPQRLLGTLPDPAPFAERTLGPVLAEPVRFAARAAETRAEGIGLVLASPAFQRR</sequence>
<dbReference type="EMBL" id="JAAGOX010000057">
    <property type="protein sequence ID" value="NDW47962.1"/>
    <property type="molecule type" value="Genomic_DNA"/>
</dbReference>
<gene>
    <name evidence="1" type="ORF">G0P99_23700</name>
</gene>
<reference evidence="1" key="1">
    <citation type="submission" date="2020-02" db="EMBL/GenBank/DDBJ databases">
        <title>Delineation of the pyrene-degrading pathway in Roseobacter clade bacteria by genomic analysis.</title>
        <authorList>
            <person name="Zhou H."/>
            <person name="Wang H."/>
        </authorList>
    </citation>
    <scope>NUCLEOTIDE SEQUENCE</scope>
    <source>
        <strain evidence="1">PrR005</strain>
    </source>
</reference>
<dbReference type="RefSeq" id="WP_164132970.1">
    <property type="nucleotide sequence ID" value="NZ_JAAGOX010000057.1"/>
</dbReference>
<evidence type="ECO:0000313" key="1">
    <source>
        <dbReference type="EMBL" id="NDW47962.1"/>
    </source>
</evidence>
<comment type="caution">
    <text evidence="1">The sequence shown here is derived from an EMBL/GenBank/DDBJ whole genome shotgun (WGS) entry which is preliminary data.</text>
</comment>
<organism evidence="1">
    <name type="scientific">Ruegeria sp. PrR005</name>
    <dbReference type="NCBI Taxonomy" id="2706882"/>
    <lineage>
        <taxon>Bacteria</taxon>
        <taxon>Pseudomonadati</taxon>
        <taxon>Pseudomonadota</taxon>
        <taxon>Alphaproteobacteria</taxon>
        <taxon>Rhodobacterales</taxon>
        <taxon>Roseobacteraceae</taxon>
        <taxon>Ruegeria</taxon>
    </lineage>
</organism>